<protein>
    <recommendedName>
        <fullName evidence="3">F-box domain-containing protein</fullName>
    </recommendedName>
</protein>
<organism evidence="1 2">
    <name type="scientific">Mycena rosella</name>
    <name type="common">Pink bonnet</name>
    <name type="synonym">Agaricus rosellus</name>
    <dbReference type="NCBI Taxonomy" id="1033263"/>
    <lineage>
        <taxon>Eukaryota</taxon>
        <taxon>Fungi</taxon>
        <taxon>Dikarya</taxon>
        <taxon>Basidiomycota</taxon>
        <taxon>Agaricomycotina</taxon>
        <taxon>Agaricomycetes</taxon>
        <taxon>Agaricomycetidae</taxon>
        <taxon>Agaricales</taxon>
        <taxon>Marasmiineae</taxon>
        <taxon>Mycenaceae</taxon>
        <taxon>Mycena</taxon>
    </lineage>
</organism>
<comment type="caution">
    <text evidence="1">The sequence shown here is derived from an EMBL/GenBank/DDBJ whole genome shotgun (WGS) entry which is preliminary data.</text>
</comment>
<evidence type="ECO:0000313" key="2">
    <source>
        <dbReference type="Proteomes" id="UP001221757"/>
    </source>
</evidence>
<dbReference type="InterPro" id="IPR032675">
    <property type="entry name" value="LRR_dom_sf"/>
</dbReference>
<name>A0AAD7DAQ3_MYCRO</name>
<accession>A0AAD7DAQ3</accession>
<gene>
    <name evidence="1" type="ORF">B0H17DRAFT_704105</name>
</gene>
<dbReference type="EMBL" id="JARKIE010000093">
    <property type="protein sequence ID" value="KAJ7686796.1"/>
    <property type="molecule type" value="Genomic_DNA"/>
</dbReference>
<keyword evidence="2" id="KW-1185">Reference proteome</keyword>
<evidence type="ECO:0000313" key="1">
    <source>
        <dbReference type="EMBL" id="KAJ7686796.1"/>
    </source>
</evidence>
<dbReference type="AlphaFoldDB" id="A0AAD7DAQ3"/>
<dbReference type="SUPFAM" id="SSF52047">
    <property type="entry name" value="RNI-like"/>
    <property type="match status" value="1"/>
</dbReference>
<evidence type="ECO:0008006" key="3">
    <source>
        <dbReference type="Google" id="ProtNLM"/>
    </source>
</evidence>
<proteinExistence type="predicted"/>
<dbReference type="Gene3D" id="3.80.10.10">
    <property type="entry name" value="Ribonuclease Inhibitor"/>
    <property type="match status" value="1"/>
</dbReference>
<reference evidence="1" key="1">
    <citation type="submission" date="2023-03" db="EMBL/GenBank/DDBJ databases">
        <title>Massive genome expansion in bonnet fungi (Mycena s.s.) driven by repeated elements and novel gene families across ecological guilds.</title>
        <authorList>
            <consortium name="Lawrence Berkeley National Laboratory"/>
            <person name="Harder C.B."/>
            <person name="Miyauchi S."/>
            <person name="Viragh M."/>
            <person name="Kuo A."/>
            <person name="Thoen E."/>
            <person name="Andreopoulos B."/>
            <person name="Lu D."/>
            <person name="Skrede I."/>
            <person name="Drula E."/>
            <person name="Henrissat B."/>
            <person name="Morin E."/>
            <person name="Kohler A."/>
            <person name="Barry K."/>
            <person name="LaButti K."/>
            <person name="Morin E."/>
            <person name="Salamov A."/>
            <person name="Lipzen A."/>
            <person name="Mereny Z."/>
            <person name="Hegedus B."/>
            <person name="Baldrian P."/>
            <person name="Stursova M."/>
            <person name="Weitz H."/>
            <person name="Taylor A."/>
            <person name="Grigoriev I.V."/>
            <person name="Nagy L.G."/>
            <person name="Martin F."/>
            <person name="Kauserud H."/>
        </authorList>
    </citation>
    <scope>NUCLEOTIDE SEQUENCE</scope>
    <source>
        <strain evidence="1">CBHHK067</strain>
    </source>
</reference>
<sequence length="487" mass="53842">MEVDLPSECVGNGENVDIIRPGAVSRHPILEVPPEILSEIFIECLPIYSATPDPWRAPLLLGAICRDWRKTALSTPRLWSSFILPVNLGRVTEDSGIIQLFEYWLFRGGSCPLTMVISCYHGTSESAPSGLLPASLLRALSDCSSRWHDVNLVLPFADFYRLQTNEGLPLLSRLAIKAVTVQDGTPDSTPPSLLELFGNAPVLQDVHLGDGFSLSIVTLPLSQLRYFDSRMATTHHYLHVLRQTPNLVEIALDLHTLHSVDMPSAPIYSNIKSLTLRSFQLWENTFLDVLGFLACPALETLVITGYAFAPISPEPLLRFLSRSSPPLREFVVDFPHSGSDALIHVAQCLIGMSTLVRLDIKCLAADTVNDIFSRMCENTSVFLPKLQMLKVVVNTGLDGPSSWTYDAMTRMLFTRWNSQAGHNVGQLQVFSFSYSNRGPRLSPYNPGAETLREPDSVTLLQLSTLAQEGMVIDIDLGHNGEDLLSLD</sequence>
<dbReference type="Proteomes" id="UP001221757">
    <property type="component" value="Unassembled WGS sequence"/>
</dbReference>